<protein>
    <submittedName>
        <fullName evidence="1">Uncharacterized protein</fullName>
    </submittedName>
</protein>
<organism evidence="1 2">
    <name type="scientific">Triparma laevis f. inornata</name>
    <dbReference type="NCBI Taxonomy" id="1714386"/>
    <lineage>
        <taxon>Eukaryota</taxon>
        <taxon>Sar</taxon>
        <taxon>Stramenopiles</taxon>
        <taxon>Ochrophyta</taxon>
        <taxon>Bolidophyceae</taxon>
        <taxon>Parmales</taxon>
        <taxon>Triparmaceae</taxon>
        <taxon>Triparma</taxon>
    </lineage>
</organism>
<comment type="caution">
    <text evidence="1">The sequence shown here is derived from an EMBL/GenBank/DDBJ whole genome shotgun (WGS) entry which is preliminary data.</text>
</comment>
<dbReference type="AlphaFoldDB" id="A0A9W7DTN5"/>
<evidence type="ECO:0000313" key="1">
    <source>
        <dbReference type="EMBL" id="GMH54482.1"/>
    </source>
</evidence>
<gene>
    <name evidence="1" type="ORF">TL16_g01682</name>
</gene>
<dbReference type="InterPro" id="IPR011030">
    <property type="entry name" value="Lipovitellin_superhlx_dom"/>
</dbReference>
<sequence length="190" mass="21547">MDPSFIAGTSRTNWSTLQPVLLKLANKKLPPFDAIPCLALSLQYTPPTSNNVNTLLNLAFDTVNKNNNNNNNAVALASSTVSSLTVNVEVILNYLNDRVDKYISEHAMIYKVLIEYCVSLLGYDNVSNIIIKIIEKLREEMNSREIEMAASFVKHERNFMEEGKVKKIIEEGEKLERSKATSWEYDSLRE</sequence>
<evidence type="ECO:0000313" key="2">
    <source>
        <dbReference type="Proteomes" id="UP001162640"/>
    </source>
</evidence>
<reference evidence="2" key="1">
    <citation type="journal article" date="2023" name="Commun. Biol.">
        <title>Genome analysis of Parmales, the sister group of diatoms, reveals the evolutionary specialization of diatoms from phago-mixotrophs to photoautotrophs.</title>
        <authorList>
            <person name="Ban H."/>
            <person name="Sato S."/>
            <person name="Yoshikawa S."/>
            <person name="Yamada K."/>
            <person name="Nakamura Y."/>
            <person name="Ichinomiya M."/>
            <person name="Sato N."/>
            <person name="Blanc-Mathieu R."/>
            <person name="Endo H."/>
            <person name="Kuwata A."/>
            <person name="Ogata H."/>
        </authorList>
    </citation>
    <scope>NUCLEOTIDE SEQUENCE [LARGE SCALE GENOMIC DNA]</scope>
</reference>
<name>A0A9W7DTN5_9STRA</name>
<proteinExistence type="predicted"/>
<dbReference type="Proteomes" id="UP001162640">
    <property type="component" value="Unassembled WGS sequence"/>
</dbReference>
<dbReference type="EMBL" id="BLQM01000038">
    <property type="protein sequence ID" value="GMH54482.1"/>
    <property type="molecule type" value="Genomic_DNA"/>
</dbReference>
<dbReference type="SUPFAM" id="SSF48431">
    <property type="entry name" value="Lipovitellin-phosvitin complex, superhelical domain"/>
    <property type="match status" value="1"/>
</dbReference>
<accession>A0A9W7DTN5</accession>